<dbReference type="AlphaFoldDB" id="A0A7D5GMY1"/>
<dbReference type="KEGG" id="haly:HYG82_08645"/>
<dbReference type="RefSeq" id="WP_179260649.1">
    <property type="nucleotide sequence ID" value="NZ_CP058601.1"/>
</dbReference>
<dbReference type="Proteomes" id="UP000509241">
    <property type="component" value="Chromosome"/>
</dbReference>
<reference evidence="1 2" key="1">
    <citation type="submission" date="2020-07" db="EMBL/GenBank/DDBJ databases">
        <authorList>
            <person name="Cui H."/>
        </authorList>
    </citation>
    <scope>NUCLEOTIDE SEQUENCE [LARGE SCALE GENOMIC DNA]</scope>
    <source>
        <strain evidence="1 2">YPL8</strain>
    </source>
</reference>
<name>A0A7D5GMY1_9EURY</name>
<organism evidence="1 2">
    <name type="scientific">Natrinema halophilum</name>
    <dbReference type="NCBI Taxonomy" id="1699371"/>
    <lineage>
        <taxon>Archaea</taxon>
        <taxon>Methanobacteriati</taxon>
        <taxon>Methanobacteriota</taxon>
        <taxon>Stenosarchaea group</taxon>
        <taxon>Halobacteria</taxon>
        <taxon>Halobacteriales</taxon>
        <taxon>Natrialbaceae</taxon>
        <taxon>Natrinema</taxon>
    </lineage>
</organism>
<keyword evidence="2" id="KW-1185">Reference proteome</keyword>
<accession>A0A7D5GMY1</accession>
<evidence type="ECO:0000313" key="2">
    <source>
        <dbReference type="Proteomes" id="UP000509241"/>
    </source>
</evidence>
<evidence type="ECO:0008006" key="3">
    <source>
        <dbReference type="Google" id="ProtNLM"/>
    </source>
</evidence>
<proteinExistence type="predicted"/>
<gene>
    <name evidence="1" type="ORF">HYG82_08645</name>
</gene>
<protein>
    <recommendedName>
        <fullName evidence="3">Capsule polysaccharide biosynthesis protein</fullName>
    </recommendedName>
</protein>
<evidence type="ECO:0000313" key="1">
    <source>
        <dbReference type="EMBL" id="QLG48913.1"/>
    </source>
</evidence>
<dbReference type="GeneID" id="56033354"/>
<sequence>MNVSSLSDLPRRAVDVVTLSKSAQAFAQANRQSWSRTDAGASTGELLTDVTLHHPGYVLSGTVAGKHLAEAKDLNLSFLFRRYDRDISHICQSYESANTYSIAGRLRSPSLVACALADSRRIYASVDSIADLVDVTYDGILIGDLIYNTYLKKHNVGTIESLSQSVLPVIFDTVLYERYYDRLLSNNEIRAVIGAQASYAKSGVLLRLALNEDLDVFERIFGPKRFTIRRFTDISETYNQANRPSDAAFERVWTEHREQGVERSRAYFDDRLSGDDDDVIVSKAYSNDKSIIDRETLVDELDLNPEKPIAVLMTHVFLDAAHFRGSLFRDYVTWVRETLQHVRTDSSTNWILKPHPGSDRFDCKHTVDGEFDQAVAGFDNHTVRIMPDDVSTTAVHEIADVVLTVRGSAGIEFPALGTPAIVASDCHYSGFGFAHEPDSKQAYFDLLDTIGDLPPLTERQVERANVMAYLLFVLMRVPSEYIPEISKTEVDDVDKIWQRAARLLSETSVDDSALRAKIEKFVEDDHQHLLDFDKIEL</sequence>
<dbReference type="EMBL" id="CP058601">
    <property type="protein sequence ID" value="QLG48913.1"/>
    <property type="molecule type" value="Genomic_DNA"/>
</dbReference>